<dbReference type="RefSeq" id="WP_175595760.1">
    <property type="nucleotide sequence ID" value="NZ_JABWGN010000031.1"/>
</dbReference>
<keyword evidence="3" id="KW-1185">Reference proteome</keyword>
<protein>
    <recommendedName>
        <fullName evidence="4">Transmembrane protein</fullName>
    </recommendedName>
</protein>
<evidence type="ECO:0000313" key="3">
    <source>
        <dbReference type="Proteomes" id="UP000586042"/>
    </source>
</evidence>
<feature type="transmembrane region" description="Helical" evidence="1">
    <location>
        <begin position="122"/>
        <end position="140"/>
    </location>
</feature>
<dbReference type="Proteomes" id="UP000586042">
    <property type="component" value="Unassembled WGS sequence"/>
</dbReference>
<name>A0A7Y6IIK2_9ACTN</name>
<evidence type="ECO:0000256" key="1">
    <source>
        <dbReference type="SAM" id="Phobius"/>
    </source>
</evidence>
<sequence length="285" mass="29941">MRTTKSRVVIGRGALVGMIVGAVEAAIWLSASGIAVYHMLAMWVVPLPLAAALALRAGLPRWGAAAVAGSVTFAFLTQALNALMPNPSLFDLPEACYALPFVLAATISYAAAAWAASRNPSWWSRAAAAAAICAFVVAALQGRVAVADWYKERALESLDVPLLALNLPGHRFDGSGIARSPGGRPDDVGLELAYRNGDSMTFISIVPAAHRTSETWCAEQPGDLRRSACRTLPGGDVLLVEDHGTRSLYARREDALIRVVGASEAEVRTVLAALSPASPASLARV</sequence>
<keyword evidence="1" id="KW-1133">Transmembrane helix</keyword>
<keyword evidence="1" id="KW-0812">Transmembrane</keyword>
<feature type="transmembrane region" description="Helical" evidence="1">
    <location>
        <begin position="9"/>
        <end position="29"/>
    </location>
</feature>
<comment type="caution">
    <text evidence="2">The sequence shown here is derived from an EMBL/GenBank/DDBJ whole genome shotgun (WGS) entry which is preliminary data.</text>
</comment>
<reference evidence="2 3" key="1">
    <citation type="submission" date="2020-06" db="EMBL/GenBank/DDBJ databases">
        <title>Nonomuraea sp. SMC257, a novel actinomycete isolated from soil.</title>
        <authorList>
            <person name="Chanama M."/>
        </authorList>
    </citation>
    <scope>NUCLEOTIDE SEQUENCE [LARGE SCALE GENOMIC DNA]</scope>
    <source>
        <strain evidence="2 3">SMC257</strain>
    </source>
</reference>
<evidence type="ECO:0000313" key="2">
    <source>
        <dbReference type="EMBL" id="NUW38320.1"/>
    </source>
</evidence>
<feature type="transmembrane region" description="Helical" evidence="1">
    <location>
        <begin position="62"/>
        <end position="85"/>
    </location>
</feature>
<dbReference type="EMBL" id="JABWGN010000031">
    <property type="protein sequence ID" value="NUW38320.1"/>
    <property type="molecule type" value="Genomic_DNA"/>
</dbReference>
<feature type="transmembrane region" description="Helical" evidence="1">
    <location>
        <begin position="35"/>
        <end position="55"/>
    </location>
</feature>
<gene>
    <name evidence="2" type="ORF">HTZ77_44030</name>
</gene>
<accession>A0A7Y6IIK2</accession>
<evidence type="ECO:0008006" key="4">
    <source>
        <dbReference type="Google" id="ProtNLM"/>
    </source>
</evidence>
<proteinExistence type="predicted"/>
<dbReference type="AlphaFoldDB" id="A0A7Y6IIK2"/>
<feature type="transmembrane region" description="Helical" evidence="1">
    <location>
        <begin position="97"/>
        <end position="115"/>
    </location>
</feature>
<keyword evidence="1" id="KW-0472">Membrane</keyword>
<organism evidence="2 3">
    <name type="scientific">Nonomuraea montanisoli</name>
    <dbReference type="NCBI Taxonomy" id="2741721"/>
    <lineage>
        <taxon>Bacteria</taxon>
        <taxon>Bacillati</taxon>
        <taxon>Actinomycetota</taxon>
        <taxon>Actinomycetes</taxon>
        <taxon>Streptosporangiales</taxon>
        <taxon>Streptosporangiaceae</taxon>
        <taxon>Nonomuraea</taxon>
    </lineage>
</organism>